<dbReference type="NCBIfam" id="TIGR00550">
    <property type="entry name" value="nadA"/>
    <property type="match status" value="1"/>
</dbReference>
<dbReference type="SUPFAM" id="SSF142754">
    <property type="entry name" value="NadA-like"/>
    <property type="match status" value="1"/>
</dbReference>
<keyword evidence="8" id="KW-0408">Iron</keyword>
<accession>A0A660SEW1</accession>
<keyword evidence="7" id="KW-0479">Metal-binding</keyword>
<evidence type="ECO:0000256" key="10">
    <source>
        <dbReference type="NCBIfam" id="TIGR00550"/>
    </source>
</evidence>
<sequence>MDIQNIISKITSLKKTLKDSVVIPAHHYIKSDIIAQADIVGDSYKLAKDCSKTQADFILFCGVKFMAEGARLLAKPNQKVLMPTLLAGCPLAEMIDESTACEAYKLISSLCAYEVAPVVYVNSNVSLKSFCGKHNGAICTSSNAGKIINTYLNQGKAVFFSPDYNLGINSARILQLPENQIVIVKKDLSLLCKGSIKNARIFLWDGCCYVHKKFTVEHIRKLREQYPNIQIIVHPECDEEVVLQCDFVGSTQTILNTIKDAPTGSIWGVGTEYHFVERMAQNFSNKTILPLKISCCEDMGRITFQNVYESLQSIVQYPEKNRLLYEVTIPVEYYTNAKKAMHNMLSIVEDNK</sequence>
<dbReference type="NCBIfam" id="NF006883">
    <property type="entry name" value="PRK09375.2-4"/>
    <property type="match status" value="1"/>
</dbReference>
<evidence type="ECO:0000256" key="4">
    <source>
        <dbReference type="ARBA" id="ARBA00022485"/>
    </source>
</evidence>
<keyword evidence="4" id="KW-0004">4Fe-4S</keyword>
<dbReference type="EC" id="2.5.1.72" evidence="3 10"/>
<dbReference type="GO" id="GO:0051539">
    <property type="term" value="F:4 iron, 4 sulfur cluster binding"/>
    <property type="evidence" value="ECO:0007669"/>
    <property type="project" value="UniProtKB-KW"/>
</dbReference>
<dbReference type="GO" id="GO:0005829">
    <property type="term" value="C:cytosol"/>
    <property type="evidence" value="ECO:0007669"/>
    <property type="project" value="TreeGrafter"/>
</dbReference>
<dbReference type="GO" id="GO:0034628">
    <property type="term" value="P:'de novo' NAD+ biosynthetic process from L-aspartate"/>
    <property type="evidence" value="ECO:0007669"/>
    <property type="project" value="TreeGrafter"/>
</dbReference>
<evidence type="ECO:0000256" key="3">
    <source>
        <dbReference type="ARBA" id="ARBA00012669"/>
    </source>
</evidence>
<dbReference type="InterPro" id="IPR036094">
    <property type="entry name" value="NadA_sf"/>
</dbReference>
<evidence type="ECO:0000313" key="11">
    <source>
        <dbReference type="EMBL" id="RKX69339.1"/>
    </source>
</evidence>
<evidence type="ECO:0000256" key="8">
    <source>
        <dbReference type="ARBA" id="ARBA00023004"/>
    </source>
</evidence>
<proteinExistence type="predicted"/>
<dbReference type="PANTHER" id="PTHR30573">
    <property type="entry name" value="QUINOLINATE SYNTHETASE A"/>
    <property type="match status" value="1"/>
</dbReference>
<keyword evidence="5" id="KW-0662">Pyridine nucleotide biosynthesis</keyword>
<reference evidence="11 12" key="1">
    <citation type="submission" date="2018-06" db="EMBL/GenBank/DDBJ databases">
        <title>Extensive metabolic versatility and redundancy in microbially diverse, dynamic hydrothermal sediments.</title>
        <authorList>
            <person name="Dombrowski N."/>
            <person name="Teske A."/>
            <person name="Baker B.J."/>
        </authorList>
    </citation>
    <scope>NUCLEOTIDE SEQUENCE [LARGE SCALE GENOMIC DNA]</scope>
    <source>
        <strain evidence="11">B10_G13</strain>
    </source>
</reference>
<keyword evidence="6" id="KW-0808">Transferase</keyword>
<dbReference type="InterPro" id="IPR003473">
    <property type="entry name" value="NadA"/>
</dbReference>
<evidence type="ECO:0000256" key="1">
    <source>
        <dbReference type="ARBA" id="ARBA00001966"/>
    </source>
</evidence>
<protein>
    <recommendedName>
        <fullName evidence="3 10">Quinolinate synthase</fullName>
        <ecNumber evidence="3 10">2.5.1.72</ecNumber>
    </recommendedName>
</protein>
<dbReference type="EMBL" id="QNBD01000200">
    <property type="protein sequence ID" value="RKX69339.1"/>
    <property type="molecule type" value="Genomic_DNA"/>
</dbReference>
<evidence type="ECO:0000313" key="12">
    <source>
        <dbReference type="Proteomes" id="UP000271125"/>
    </source>
</evidence>
<comment type="cofactor">
    <cofactor evidence="1">
        <name>[4Fe-4S] cluster</name>
        <dbReference type="ChEBI" id="CHEBI:49883"/>
    </cofactor>
</comment>
<dbReference type="GO" id="GO:0046872">
    <property type="term" value="F:metal ion binding"/>
    <property type="evidence" value="ECO:0007669"/>
    <property type="project" value="UniProtKB-KW"/>
</dbReference>
<organism evidence="11 12">
    <name type="scientific">candidate division TA06 bacterium</name>
    <dbReference type="NCBI Taxonomy" id="2250710"/>
    <lineage>
        <taxon>Bacteria</taxon>
        <taxon>Bacteria division TA06</taxon>
    </lineage>
</organism>
<evidence type="ECO:0000256" key="5">
    <source>
        <dbReference type="ARBA" id="ARBA00022642"/>
    </source>
</evidence>
<evidence type="ECO:0000256" key="7">
    <source>
        <dbReference type="ARBA" id="ARBA00022723"/>
    </source>
</evidence>
<dbReference type="GO" id="GO:0008987">
    <property type="term" value="F:quinolinate synthetase A activity"/>
    <property type="evidence" value="ECO:0007669"/>
    <property type="project" value="UniProtKB-UniRule"/>
</dbReference>
<dbReference type="Pfam" id="PF02445">
    <property type="entry name" value="NadA"/>
    <property type="match status" value="1"/>
</dbReference>
<dbReference type="AlphaFoldDB" id="A0A660SEW1"/>
<name>A0A660SEW1_UNCT6</name>
<dbReference type="PANTHER" id="PTHR30573:SF0">
    <property type="entry name" value="QUINOLINATE SYNTHASE, CHLOROPLASTIC"/>
    <property type="match status" value="1"/>
</dbReference>
<evidence type="ECO:0000256" key="6">
    <source>
        <dbReference type="ARBA" id="ARBA00022679"/>
    </source>
</evidence>
<keyword evidence="9" id="KW-0411">Iron-sulfur</keyword>
<evidence type="ECO:0000256" key="2">
    <source>
        <dbReference type="ARBA" id="ARBA00005065"/>
    </source>
</evidence>
<evidence type="ECO:0000256" key="9">
    <source>
        <dbReference type="ARBA" id="ARBA00023014"/>
    </source>
</evidence>
<dbReference type="UniPathway" id="UPA00253">
    <property type="reaction ID" value="UER00327"/>
</dbReference>
<comment type="caution">
    <text evidence="11">The sequence shown here is derived from an EMBL/GenBank/DDBJ whole genome shotgun (WGS) entry which is preliminary data.</text>
</comment>
<dbReference type="Gene3D" id="3.40.50.10800">
    <property type="entry name" value="NadA-like"/>
    <property type="match status" value="3"/>
</dbReference>
<dbReference type="Proteomes" id="UP000271125">
    <property type="component" value="Unassembled WGS sequence"/>
</dbReference>
<gene>
    <name evidence="11" type="ORF">DRP43_04510</name>
</gene>
<comment type="pathway">
    <text evidence="2">Cofactor biosynthesis; NAD(+) biosynthesis; quinolinate from iminoaspartate: step 1/1.</text>
</comment>